<keyword evidence="3" id="KW-1185">Reference proteome</keyword>
<evidence type="ECO:0000313" key="3">
    <source>
        <dbReference type="Proteomes" id="UP001054837"/>
    </source>
</evidence>
<protein>
    <submittedName>
        <fullName evidence="2">Uncharacterized protein</fullName>
    </submittedName>
</protein>
<sequence>MCDPGTPEQAEETTDVTVTRIDKQLPVINKINKKVSAPEPPEVRFSVEGPSLGRSELCSDFVGRGRKEKLGSRCHGDPRAGTSNPLQSISYHTRERERAGSGFRFLFA</sequence>
<dbReference type="Proteomes" id="UP001054837">
    <property type="component" value="Unassembled WGS sequence"/>
</dbReference>
<feature type="compositionally biased region" description="Polar residues" evidence="1">
    <location>
        <begin position="81"/>
        <end position="91"/>
    </location>
</feature>
<dbReference type="EMBL" id="BPLQ01012350">
    <property type="protein sequence ID" value="GIY64730.1"/>
    <property type="molecule type" value="Genomic_DNA"/>
</dbReference>
<name>A0AAV4V472_9ARAC</name>
<feature type="region of interest" description="Disordered" evidence="1">
    <location>
        <begin position="68"/>
        <end position="101"/>
    </location>
</feature>
<evidence type="ECO:0000313" key="2">
    <source>
        <dbReference type="EMBL" id="GIY64730.1"/>
    </source>
</evidence>
<organism evidence="2 3">
    <name type="scientific">Caerostris darwini</name>
    <dbReference type="NCBI Taxonomy" id="1538125"/>
    <lineage>
        <taxon>Eukaryota</taxon>
        <taxon>Metazoa</taxon>
        <taxon>Ecdysozoa</taxon>
        <taxon>Arthropoda</taxon>
        <taxon>Chelicerata</taxon>
        <taxon>Arachnida</taxon>
        <taxon>Araneae</taxon>
        <taxon>Araneomorphae</taxon>
        <taxon>Entelegynae</taxon>
        <taxon>Araneoidea</taxon>
        <taxon>Araneidae</taxon>
        <taxon>Caerostris</taxon>
    </lineage>
</organism>
<feature type="compositionally biased region" description="Basic and acidic residues" evidence="1">
    <location>
        <begin position="68"/>
        <end position="78"/>
    </location>
</feature>
<dbReference type="AlphaFoldDB" id="A0AAV4V472"/>
<proteinExistence type="predicted"/>
<reference evidence="2 3" key="1">
    <citation type="submission" date="2021-06" db="EMBL/GenBank/DDBJ databases">
        <title>Caerostris darwini draft genome.</title>
        <authorList>
            <person name="Kono N."/>
            <person name="Arakawa K."/>
        </authorList>
    </citation>
    <scope>NUCLEOTIDE SEQUENCE [LARGE SCALE GENOMIC DNA]</scope>
</reference>
<gene>
    <name evidence="2" type="ORF">CDAR_302741</name>
</gene>
<accession>A0AAV4V472</accession>
<comment type="caution">
    <text evidence="2">The sequence shown here is derived from an EMBL/GenBank/DDBJ whole genome shotgun (WGS) entry which is preliminary data.</text>
</comment>
<evidence type="ECO:0000256" key="1">
    <source>
        <dbReference type="SAM" id="MobiDB-lite"/>
    </source>
</evidence>